<feature type="domain" description="Glycosyltransferase 2-like" evidence="1">
    <location>
        <begin position="8"/>
        <end position="155"/>
    </location>
</feature>
<dbReference type="Pfam" id="PF00535">
    <property type="entry name" value="Glycos_transf_2"/>
    <property type="match status" value="1"/>
</dbReference>
<dbReference type="InterPro" id="IPR001173">
    <property type="entry name" value="Glyco_trans_2-like"/>
</dbReference>
<gene>
    <name evidence="2" type="ORF">UFOPK1908_00641</name>
</gene>
<dbReference type="Gene3D" id="3.90.550.10">
    <property type="entry name" value="Spore Coat Polysaccharide Biosynthesis Protein SpsA, Chain A"/>
    <property type="match status" value="1"/>
</dbReference>
<evidence type="ECO:0000313" key="2">
    <source>
        <dbReference type="EMBL" id="CAB4619394.1"/>
    </source>
</evidence>
<accession>A0A6J6I7M3</accession>
<dbReference type="CDD" id="cd04179">
    <property type="entry name" value="DPM_DPG-synthase_like"/>
    <property type="match status" value="1"/>
</dbReference>
<dbReference type="SUPFAM" id="SSF53448">
    <property type="entry name" value="Nucleotide-diphospho-sugar transferases"/>
    <property type="match status" value="1"/>
</dbReference>
<evidence type="ECO:0000259" key="1">
    <source>
        <dbReference type="Pfam" id="PF00535"/>
    </source>
</evidence>
<dbReference type="PANTHER" id="PTHR48090:SF7">
    <property type="entry name" value="RFBJ PROTEIN"/>
    <property type="match status" value="1"/>
</dbReference>
<proteinExistence type="predicted"/>
<name>A0A6J6I7M3_9ZZZZ</name>
<dbReference type="PANTHER" id="PTHR48090">
    <property type="entry name" value="UNDECAPRENYL-PHOSPHATE 4-DEOXY-4-FORMAMIDO-L-ARABINOSE TRANSFERASE-RELATED"/>
    <property type="match status" value="1"/>
</dbReference>
<dbReference type="InterPro" id="IPR050256">
    <property type="entry name" value="Glycosyltransferase_2"/>
</dbReference>
<organism evidence="2">
    <name type="scientific">freshwater metagenome</name>
    <dbReference type="NCBI Taxonomy" id="449393"/>
    <lineage>
        <taxon>unclassified sequences</taxon>
        <taxon>metagenomes</taxon>
        <taxon>ecological metagenomes</taxon>
    </lineage>
</organism>
<dbReference type="InterPro" id="IPR029044">
    <property type="entry name" value="Nucleotide-diphossugar_trans"/>
</dbReference>
<reference evidence="2" key="1">
    <citation type="submission" date="2020-05" db="EMBL/GenBank/DDBJ databases">
        <authorList>
            <person name="Chiriac C."/>
            <person name="Salcher M."/>
            <person name="Ghai R."/>
            <person name="Kavagutti S V."/>
        </authorList>
    </citation>
    <scope>NUCLEOTIDE SEQUENCE</scope>
</reference>
<protein>
    <submittedName>
        <fullName evidence="2">Unannotated protein</fullName>
    </submittedName>
</protein>
<dbReference type="AlphaFoldDB" id="A0A6J6I7M3"/>
<dbReference type="EMBL" id="CAEZVB010000021">
    <property type="protein sequence ID" value="CAB4619394.1"/>
    <property type="molecule type" value="Genomic_DNA"/>
</dbReference>
<sequence length="241" mass="25618">MIARGALVAIPAWNEEGSIADVIAKVREHRPDAHILVVNDGSTDSTARIAAEAGATVVSLPFNVGVGGAMRTAFLYAKREGYQAMVQVDADGQHDPADLDRVLDGLVDADVVVGTRFHPNSMYFVGGPRRWAMVLLSKSLSRMNKGPISDPTSGFRSAGPKAIALFAVDYPADYLGDTVGSLAIAIRNGLVIHETPVTMYFRQAGRPSKNAIWSALYLGRATLAIIATATRSRKTPKGDAA</sequence>